<dbReference type="KEGG" id="loa:LOAG_12549"/>
<evidence type="ECO:0000313" key="1">
    <source>
        <dbReference type="EMBL" id="EFO15959.2"/>
    </source>
</evidence>
<dbReference type="RefSeq" id="XP_003148110.2">
    <property type="nucleotide sequence ID" value="XM_003148062.2"/>
</dbReference>
<gene>
    <name evidence="1" type="ORF">LOAG_12549</name>
</gene>
<reference evidence="1" key="1">
    <citation type="submission" date="2012-04" db="EMBL/GenBank/DDBJ databases">
        <title>The Genome Sequence of Loa loa.</title>
        <authorList>
            <consortium name="The Broad Institute Genome Sequencing Platform"/>
            <consortium name="Broad Institute Genome Sequencing Center for Infectious Disease"/>
            <person name="Nutman T.B."/>
            <person name="Fink D.L."/>
            <person name="Russ C."/>
            <person name="Young S."/>
            <person name="Zeng Q."/>
            <person name="Gargeya S."/>
            <person name="Alvarado L."/>
            <person name="Berlin A."/>
            <person name="Chapman S.B."/>
            <person name="Chen Z."/>
            <person name="Freedman E."/>
            <person name="Gellesch M."/>
            <person name="Goldberg J."/>
            <person name="Griggs A."/>
            <person name="Gujja S."/>
            <person name="Heilman E.R."/>
            <person name="Heiman D."/>
            <person name="Howarth C."/>
            <person name="Mehta T."/>
            <person name="Neiman D."/>
            <person name="Pearson M."/>
            <person name="Roberts A."/>
            <person name="Saif S."/>
            <person name="Shea T."/>
            <person name="Shenoy N."/>
            <person name="Sisk P."/>
            <person name="Stolte C."/>
            <person name="Sykes S."/>
            <person name="White J."/>
            <person name="Yandava C."/>
            <person name="Haas B."/>
            <person name="Henn M.R."/>
            <person name="Nusbaum C."/>
            <person name="Birren B."/>
        </authorList>
    </citation>
    <scope>NUCLEOTIDE SEQUENCE [LARGE SCALE GENOMIC DNA]</scope>
</reference>
<sequence length="78" mass="8987">MSYFLRNFDLLESRTSTASSNVSLHPSKENNFVLPKVTSSQYAQLLKYCAKLPQRGHILRFPTIRRRSMCASTDFDSK</sequence>
<dbReference type="AlphaFoldDB" id="A0A1S0TLH5"/>
<accession>A0A1S0TLH5</accession>
<dbReference type="CTD" id="9950014"/>
<dbReference type="EMBL" id="JH712192">
    <property type="protein sequence ID" value="EFO15959.2"/>
    <property type="molecule type" value="Genomic_DNA"/>
</dbReference>
<organism evidence="1">
    <name type="scientific">Loa loa</name>
    <name type="common">Eye worm</name>
    <name type="synonym">Filaria loa</name>
    <dbReference type="NCBI Taxonomy" id="7209"/>
    <lineage>
        <taxon>Eukaryota</taxon>
        <taxon>Metazoa</taxon>
        <taxon>Ecdysozoa</taxon>
        <taxon>Nematoda</taxon>
        <taxon>Chromadorea</taxon>
        <taxon>Rhabditida</taxon>
        <taxon>Spirurina</taxon>
        <taxon>Spiruromorpha</taxon>
        <taxon>Filarioidea</taxon>
        <taxon>Onchocercidae</taxon>
        <taxon>Loa</taxon>
    </lineage>
</organism>
<protein>
    <submittedName>
        <fullName evidence="1">Uncharacterized protein</fullName>
    </submittedName>
</protein>
<proteinExistence type="predicted"/>
<name>A0A1S0TLH5_LOALO</name>
<dbReference type="GeneID" id="9950014"/>
<dbReference type="InParanoid" id="A0A1S0TLH5"/>
<dbReference type="OrthoDB" id="10365270at2759"/>